<gene>
    <name evidence="1" type="ORF">ARMOST_17654</name>
</gene>
<keyword evidence="2" id="KW-1185">Reference proteome</keyword>
<dbReference type="EMBL" id="FUEG01000022">
    <property type="protein sequence ID" value="SJL14199.1"/>
    <property type="molecule type" value="Genomic_DNA"/>
</dbReference>
<evidence type="ECO:0000313" key="1">
    <source>
        <dbReference type="EMBL" id="SJL14199.1"/>
    </source>
</evidence>
<protein>
    <submittedName>
        <fullName evidence="1">Uncharacterized protein</fullName>
    </submittedName>
</protein>
<dbReference type="Proteomes" id="UP000219338">
    <property type="component" value="Unassembled WGS sequence"/>
</dbReference>
<dbReference type="OrthoDB" id="2941464at2759"/>
<accession>A0A284RZL6</accession>
<evidence type="ECO:0000313" key="2">
    <source>
        <dbReference type="Proteomes" id="UP000219338"/>
    </source>
</evidence>
<dbReference type="AlphaFoldDB" id="A0A284RZL6"/>
<proteinExistence type="predicted"/>
<organism evidence="1 2">
    <name type="scientific">Armillaria ostoyae</name>
    <name type="common">Armillaria root rot fungus</name>
    <dbReference type="NCBI Taxonomy" id="47428"/>
    <lineage>
        <taxon>Eukaryota</taxon>
        <taxon>Fungi</taxon>
        <taxon>Dikarya</taxon>
        <taxon>Basidiomycota</taxon>
        <taxon>Agaricomycotina</taxon>
        <taxon>Agaricomycetes</taxon>
        <taxon>Agaricomycetidae</taxon>
        <taxon>Agaricales</taxon>
        <taxon>Marasmiineae</taxon>
        <taxon>Physalacriaceae</taxon>
        <taxon>Armillaria</taxon>
    </lineage>
</organism>
<name>A0A284RZL6_ARMOS</name>
<reference evidence="2" key="1">
    <citation type="journal article" date="2017" name="Nat. Ecol. Evol.">
        <title>Genome expansion and lineage-specific genetic innovations in the forest pathogenic fungi Armillaria.</title>
        <authorList>
            <person name="Sipos G."/>
            <person name="Prasanna A.N."/>
            <person name="Walter M.C."/>
            <person name="O'Connor E."/>
            <person name="Balint B."/>
            <person name="Krizsan K."/>
            <person name="Kiss B."/>
            <person name="Hess J."/>
            <person name="Varga T."/>
            <person name="Slot J."/>
            <person name="Riley R."/>
            <person name="Boka B."/>
            <person name="Rigling D."/>
            <person name="Barry K."/>
            <person name="Lee J."/>
            <person name="Mihaltcheva S."/>
            <person name="LaButti K."/>
            <person name="Lipzen A."/>
            <person name="Waldron R."/>
            <person name="Moloney N.M."/>
            <person name="Sperisen C."/>
            <person name="Kredics L."/>
            <person name="Vagvoelgyi C."/>
            <person name="Patrignani A."/>
            <person name="Fitzpatrick D."/>
            <person name="Nagy I."/>
            <person name="Doyle S."/>
            <person name="Anderson J.B."/>
            <person name="Grigoriev I.V."/>
            <person name="Gueldener U."/>
            <person name="Muensterkoetter M."/>
            <person name="Nagy L.G."/>
        </authorList>
    </citation>
    <scope>NUCLEOTIDE SEQUENCE [LARGE SCALE GENOMIC DNA]</scope>
    <source>
        <strain evidence="2">C18/9</strain>
    </source>
</reference>
<dbReference type="OMA" id="IRYDMAG"/>
<sequence length="103" mass="11563">MHTLLDIPISMDIPSLRSFTEGSDIPSYDSRAKMEGIKRIGELEELERDLAIRYDMAGIGEIDSVEVFAEAKHRALSDDGCLEDAKQMEELYKLCRQRATGGI</sequence>